<dbReference type="SUPFAM" id="SSF55486">
    <property type="entry name" value="Metalloproteases ('zincins'), catalytic domain"/>
    <property type="match status" value="1"/>
</dbReference>
<feature type="transmembrane region" description="Helical" evidence="3">
    <location>
        <begin position="160"/>
        <end position="184"/>
    </location>
</feature>
<gene>
    <name evidence="5" type="ORF">HPB51_003945</name>
</gene>
<dbReference type="Gene3D" id="1.10.1380.10">
    <property type="entry name" value="Neutral endopeptidase , domain2"/>
    <property type="match status" value="1"/>
</dbReference>
<dbReference type="PROSITE" id="PS51885">
    <property type="entry name" value="NEPRILYSIN"/>
    <property type="match status" value="1"/>
</dbReference>
<keyword evidence="6" id="KW-1185">Reference proteome</keyword>
<dbReference type="AlphaFoldDB" id="A0A9J6ERD7"/>
<dbReference type="InterPro" id="IPR000718">
    <property type="entry name" value="Peptidase_M13"/>
</dbReference>
<sequence length="1075" mass="118461">MQTLFVDPRPCQRRSTSNRTLWQPGLSRILSGDPICGRPTYGALRIVDHSAITVESQGTFAVFAHIAELNTAVVHLQLRADSSTKAVPPSTTTRLAGGKALLPSGRGHHHRLALVHQAAVVLLTPSEEPCPEKEDKHALRRTAATTSLQRSPQRSPGKTCLLANSTVLLAAAISVALLIGVLAWHKSRSRYGRYPVPPDPRGPLRVRRCRNEACRRIGALLNDALDDNVQPCEDFHAYVCGSWSHKYPGKTIAEVLASAFLGHVTRSARKNVAISSKRAASNQTAVQKAATHLVACDNIVALSDDQTSNVKRVLAEGGIALGSVTENASAPDVLKAMFYMSQVVHIPVLLDVSVEYDVEQRVLIQRPKNTVTLLEESKRHSNGAASAKRDRYVRAIYESFSESDNTSEYEELFRNISRLVSTLVTSLSSSLIDSEEGKDGVWISTTAAVHQISRAISKDRWLKAFEVFMSIPEERNMPVAVYTGSYFQALFTLEEKLGEADFAQLYSWLCIQELVPFTSGRIISAQHAAPRSTVLHRHRWQCFRNAERVFHYSLEYPYMASVADDNVSRDVVALMRRITRSFSKVVLRTPSRNSNCTFNSDEVMAEVHAELFSRTKPDYFESYYADFPDMTPNALTNWMLTVEFGGYRTATSSVTSGSSGDVVDADYAGAWSRPLEASYLDEPWYSLGVPPAVKIAGLGSRLVSRLITELVSKRRACDKALLADVDGTVDCLAATYESPIRSFSAIECDARAAVISWAVLWTVLGAHVDSKANVTVLEDFPRLSQQVLFFVLGCLLTCGEDWETAEARCNLPLRHDANFAAAFSCFEGSPMRSKIQCSRDFAVSQYGVEGEKLIFTIKLSIGPPGVLRWVFQAAYARLLPQPSLSRPLTGKLFSNLDSLFPGGYADAPAKQRSSAITGQPQTLKSIVGNPPLMIDQRRFTRALMVEKKHPKVDEQVYQRRLNLIWGGVIFVVIVFALVTVGASLFSQTGEMRSVSTESQSTSNGARNHTFKDIADIGNDADIKFEATAEPSSRLDVDNDAVTAYALSCEETPAVYDRVSASTNSISYTRNSRIKR</sequence>
<protein>
    <recommendedName>
        <fullName evidence="4">Peptidase M13 N-terminal domain-containing protein</fullName>
    </recommendedName>
</protein>
<reference evidence="5" key="1">
    <citation type="journal article" date="2020" name="Cell">
        <title>Large-Scale Comparative Analyses of Tick Genomes Elucidate Their Genetic Diversity and Vector Capacities.</title>
        <authorList>
            <consortium name="Tick Genome and Microbiome Consortium (TIGMIC)"/>
            <person name="Jia N."/>
            <person name="Wang J."/>
            <person name="Shi W."/>
            <person name="Du L."/>
            <person name="Sun Y."/>
            <person name="Zhan W."/>
            <person name="Jiang J.F."/>
            <person name="Wang Q."/>
            <person name="Zhang B."/>
            <person name="Ji P."/>
            <person name="Bell-Sakyi L."/>
            <person name="Cui X.M."/>
            <person name="Yuan T.T."/>
            <person name="Jiang B.G."/>
            <person name="Yang W.F."/>
            <person name="Lam T.T."/>
            <person name="Chang Q.C."/>
            <person name="Ding S.J."/>
            <person name="Wang X.J."/>
            <person name="Zhu J.G."/>
            <person name="Ruan X.D."/>
            <person name="Zhao L."/>
            <person name="Wei J.T."/>
            <person name="Ye R.Z."/>
            <person name="Que T.C."/>
            <person name="Du C.H."/>
            <person name="Zhou Y.H."/>
            <person name="Cheng J.X."/>
            <person name="Dai P.F."/>
            <person name="Guo W.B."/>
            <person name="Han X.H."/>
            <person name="Huang E.J."/>
            <person name="Li L.F."/>
            <person name="Wei W."/>
            <person name="Gao Y.C."/>
            <person name="Liu J.Z."/>
            <person name="Shao H.Z."/>
            <person name="Wang X."/>
            <person name="Wang C.C."/>
            <person name="Yang T.C."/>
            <person name="Huo Q.B."/>
            <person name="Li W."/>
            <person name="Chen H.Y."/>
            <person name="Chen S.E."/>
            <person name="Zhou L.G."/>
            <person name="Ni X.B."/>
            <person name="Tian J.H."/>
            <person name="Sheng Y."/>
            <person name="Liu T."/>
            <person name="Pan Y.S."/>
            <person name="Xia L.Y."/>
            <person name="Li J."/>
            <person name="Zhao F."/>
            <person name="Cao W.C."/>
        </authorList>
    </citation>
    <scope>NUCLEOTIDE SEQUENCE</scope>
    <source>
        <strain evidence="5">Rmic-2018</strain>
    </source>
</reference>
<dbReference type="GO" id="GO:0005886">
    <property type="term" value="C:plasma membrane"/>
    <property type="evidence" value="ECO:0007669"/>
    <property type="project" value="TreeGrafter"/>
</dbReference>
<accession>A0A9J6ERD7</accession>
<feature type="compositionally biased region" description="Polar residues" evidence="2">
    <location>
        <begin position="143"/>
        <end position="156"/>
    </location>
</feature>
<dbReference type="GO" id="GO:0016485">
    <property type="term" value="P:protein processing"/>
    <property type="evidence" value="ECO:0007669"/>
    <property type="project" value="TreeGrafter"/>
</dbReference>
<evidence type="ECO:0000256" key="1">
    <source>
        <dbReference type="ARBA" id="ARBA00007357"/>
    </source>
</evidence>
<organism evidence="5 6">
    <name type="scientific">Rhipicephalus microplus</name>
    <name type="common">Cattle tick</name>
    <name type="synonym">Boophilus microplus</name>
    <dbReference type="NCBI Taxonomy" id="6941"/>
    <lineage>
        <taxon>Eukaryota</taxon>
        <taxon>Metazoa</taxon>
        <taxon>Ecdysozoa</taxon>
        <taxon>Arthropoda</taxon>
        <taxon>Chelicerata</taxon>
        <taxon>Arachnida</taxon>
        <taxon>Acari</taxon>
        <taxon>Parasitiformes</taxon>
        <taxon>Ixodida</taxon>
        <taxon>Ixodoidea</taxon>
        <taxon>Ixodidae</taxon>
        <taxon>Rhipicephalinae</taxon>
        <taxon>Rhipicephalus</taxon>
        <taxon>Boophilus</taxon>
    </lineage>
</organism>
<feature type="region of interest" description="Disordered" evidence="2">
    <location>
        <begin position="127"/>
        <end position="156"/>
    </location>
</feature>
<evidence type="ECO:0000313" key="6">
    <source>
        <dbReference type="Proteomes" id="UP000821866"/>
    </source>
</evidence>
<proteinExistence type="inferred from homology"/>
<dbReference type="PANTHER" id="PTHR11733">
    <property type="entry name" value="ZINC METALLOPROTEASE FAMILY M13 NEPRILYSIN-RELATED"/>
    <property type="match status" value="1"/>
</dbReference>
<dbReference type="GO" id="GO:0004222">
    <property type="term" value="F:metalloendopeptidase activity"/>
    <property type="evidence" value="ECO:0007669"/>
    <property type="project" value="InterPro"/>
</dbReference>
<dbReference type="PANTHER" id="PTHR11733:SF241">
    <property type="entry name" value="GH26575P-RELATED"/>
    <property type="match status" value="1"/>
</dbReference>
<feature type="transmembrane region" description="Helical" evidence="3">
    <location>
        <begin position="963"/>
        <end position="985"/>
    </location>
</feature>
<name>A0A9J6ERD7_RHIMP</name>
<keyword evidence="3" id="KW-0812">Transmembrane</keyword>
<evidence type="ECO:0000256" key="2">
    <source>
        <dbReference type="SAM" id="MobiDB-lite"/>
    </source>
</evidence>
<dbReference type="Gene3D" id="3.40.390.10">
    <property type="entry name" value="Collagenase (Catalytic Domain)"/>
    <property type="match status" value="1"/>
</dbReference>
<reference evidence="5" key="2">
    <citation type="submission" date="2021-09" db="EMBL/GenBank/DDBJ databases">
        <authorList>
            <person name="Jia N."/>
            <person name="Wang J."/>
            <person name="Shi W."/>
            <person name="Du L."/>
            <person name="Sun Y."/>
            <person name="Zhan W."/>
            <person name="Jiang J."/>
            <person name="Wang Q."/>
            <person name="Zhang B."/>
            <person name="Ji P."/>
            <person name="Sakyi L.B."/>
            <person name="Cui X."/>
            <person name="Yuan T."/>
            <person name="Jiang B."/>
            <person name="Yang W."/>
            <person name="Lam T.T.-Y."/>
            <person name="Chang Q."/>
            <person name="Ding S."/>
            <person name="Wang X."/>
            <person name="Zhu J."/>
            <person name="Ruan X."/>
            <person name="Zhao L."/>
            <person name="Wei J."/>
            <person name="Que T."/>
            <person name="Du C."/>
            <person name="Cheng J."/>
            <person name="Dai P."/>
            <person name="Han X."/>
            <person name="Huang E."/>
            <person name="Gao Y."/>
            <person name="Liu J."/>
            <person name="Shao H."/>
            <person name="Ye R."/>
            <person name="Li L."/>
            <person name="Wei W."/>
            <person name="Wang X."/>
            <person name="Wang C."/>
            <person name="Huo Q."/>
            <person name="Li W."/>
            <person name="Guo W."/>
            <person name="Chen H."/>
            <person name="Chen S."/>
            <person name="Zhou L."/>
            <person name="Zhou L."/>
            <person name="Ni X."/>
            <person name="Tian J."/>
            <person name="Zhou Y."/>
            <person name="Sheng Y."/>
            <person name="Liu T."/>
            <person name="Pan Y."/>
            <person name="Xia L."/>
            <person name="Li J."/>
            <person name="Zhao F."/>
            <person name="Cao W."/>
        </authorList>
    </citation>
    <scope>NUCLEOTIDE SEQUENCE</scope>
    <source>
        <strain evidence="5">Rmic-2018</strain>
        <tissue evidence="5">Larvae</tissue>
    </source>
</reference>
<feature type="domain" description="Peptidase M13 N-terminal" evidence="4">
    <location>
        <begin position="231"/>
        <end position="584"/>
    </location>
</feature>
<dbReference type="InterPro" id="IPR008753">
    <property type="entry name" value="Peptidase_M13_N"/>
</dbReference>
<dbReference type="Proteomes" id="UP000821866">
    <property type="component" value="Chromosome 10"/>
</dbReference>
<evidence type="ECO:0000313" key="5">
    <source>
        <dbReference type="EMBL" id="KAH8036693.1"/>
    </source>
</evidence>
<comment type="similarity">
    <text evidence="1">Belongs to the peptidase M13 family.</text>
</comment>
<dbReference type="EMBL" id="JABSTU010000002">
    <property type="protein sequence ID" value="KAH8036693.1"/>
    <property type="molecule type" value="Genomic_DNA"/>
</dbReference>
<keyword evidence="3" id="KW-1133">Transmembrane helix</keyword>
<evidence type="ECO:0000259" key="4">
    <source>
        <dbReference type="Pfam" id="PF05649"/>
    </source>
</evidence>
<evidence type="ECO:0000256" key="3">
    <source>
        <dbReference type="SAM" id="Phobius"/>
    </source>
</evidence>
<comment type="caution">
    <text evidence="5">The sequence shown here is derived from an EMBL/GenBank/DDBJ whole genome shotgun (WGS) entry which is preliminary data.</text>
</comment>
<dbReference type="InterPro" id="IPR024079">
    <property type="entry name" value="MetalloPept_cat_dom_sf"/>
</dbReference>
<dbReference type="InterPro" id="IPR042089">
    <property type="entry name" value="Peptidase_M13_dom_2"/>
</dbReference>
<dbReference type="Pfam" id="PF05649">
    <property type="entry name" value="Peptidase_M13_N"/>
    <property type="match status" value="1"/>
</dbReference>
<keyword evidence="3" id="KW-0472">Membrane</keyword>
<dbReference type="VEuPathDB" id="VectorBase:LOC119169618"/>